<proteinExistence type="predicted"/>
<sequence>MTRKWKVYYYSESENEESEIETFINSKDNRNQTKILAWIEKLEELLGPNLPRPYADILRDGIHELRIKLSGDQVRILYFFCYKDYVILTNHFIKRSAKVPKSEIDKAVKRKEKFLKKYPEKAIEKLLL</sequence>
<name>M6D8U4_9LEPT</name>
<comment type="caution">
    <text evidence="1">The sequence shown here is derived from an EMBL/GenBank/DDBJ whole genome shotgun (WGS) entry which is preliminary data.</text>
</comment>
<accession>M6D8U4</accession>
<dbReference type="Pfam" id="PF05973">
    <property type="entry name" value="Gp49"/>
    <property type="match status" value="1"/>
</dbReference>
<dbReference type="InterPro" id="IPR009241">
    <property type="entry name" value="HigB-like"/>
</dbReference>
<dbReference type="EMBL" id="ANIK01000043">
    <property type="protein sequence ID" value="EMJ94960.1"/>
    <property type="molecule type" value="Genomic_DNA"/>
</dbReference>
<dbReference type="Proteomes" id="UP000011988">
    <property type="component" value="Unassembled WGS sequence"/>
</dbReference>
<organism evidence="1 2">
    <name type="scientific">Leptospira alstonii serovar Sichuan str. 79601</name>
    <dbReference type="NCBI Taxonomy" id="1218565"/>
    <lineage>
        <taxon>Bacteria</taxon>
        <taxon>Pseudomonadati</taxon>
        <taxon>Spirochaetota</taxon>
        <taxon>Spirochaetia</taxon>
        <taxon>Leptospirales</taxon>
        <taxon>Leptospiraceae</taxon>
        <taxon>Leptospira</taxon>
    </lineage>
</organism>
<dbReference type="AlphaFoldDB" id="M6D8U4"/>
<dbReference type="OrthoDB" id="573082at2"/>
<dbReference type="RefSeq" id="WP_020773434.1">
    <property type="nucleotide sequence ID" value="NZ_ANIK01000043.1"/>
</dbReference>
<gene>
    <name evidence="1" type="ORF">LEP1GSC194_2732</name>
</gene>
<evidence type="ECO:0000313" key="1">
    <source>
        <dbReference type="EMBL" id="EMJ94960.1"/>
    </source>
</evidence>
<evidence type="ECO:0000313" key="2">
    <source>
        <dbReference type="Proteomes" id="UP000011988"/>
    </source>
</evidence>
<dbReference type="PATRIC" id="fig|1218565.3.peg.2173"/>
<reference evidence="1 2" key="1">
    <citation type="submission" date="2013-01" db="EMBL/GenBank/DDBJ databases">
        <authorList>
            <person name="Harkins D.M."/>
            <person name="Durkin A.S."/>
            <person name="Brinkac L.M."/>
            <person name="Haft D.H."/>
            <person name="Selengut J.D."/>
            <person name="Sanka R."/>
            <person name="DePew J."/>
            <person name="Purushe J."/>
            <person name="Galloway R.L."/>
            <person name="Vinetz J.M."/>
            <person name="Sutton G.G."/>
            <person name="Nierman W.C."/>
            <person name="Fouts D.E."/>
        </authorList>
    </citation>
    <scope>NUCLEOTIDE SEQUENCE [LARGE SCALE GENOMIC DNA]</scope>
    <source>
        <strain evidence="1 2">79601</strain>
    </source>
</reference>
<protein>
    <submittedName>
        <fullName evidence="1">Gp49-like PF05973 family protein</fullName>
    </submittedName>
</protein>